<dbReference type="AlphaFoldDB" id="A0A1E4S372"/>
<dbReference type="InterPro" id="IPR000719">
    <property type="entry name" value="Prot_kinase_dom"/>
</dbReference>
<keyword evidence="10" id="KW-1185">Reference proteome</keyword>
<reference evidence="9 10" key="1">
    <citation type="journal article" date="2016" name="Proc. Natl. Acad. Sci. U.S.A.">
        <title>Comparative genomics of biotechnologically important yeasts.</title>
        <authorList>
            <person name="Riley R."/>
            <person name="Haridas S."/>
            <person name="Wolfe K.H."/>
            <person name="Lopes M.R."/>
            <person name="Hittinger C.T."/>
            <person name="Goeker M."/>
            <person name="Salamov A.A."/>
            <person name="Wisecaver J.H."/>
            <person name="Long T.M."/>
            <person name="Calvey C.H."/>
            <person name="Aerts A.L."/>
            <person name="Barry K.W."/>
            <person name="Choi C."/>
            <person name="Clum A."/>
            <person name="Coughlan A.Y."/>
            <person name="Deshpande S."/>
            <person name="Douglass A.P."/>
            <person name="Hanson S.J."/>
            <person name="Klenk H.-P."/>
            <person name="LaButti K.M."/>
            <person name="Lapidus A."/>
            <person name="Lindquist E.A."/>
            <person name="Lipzen A.M."/>
            <person name="Meier-Kolthoff J.P."/>
            <person name="Ohm R.A."/>
            <person name="Otillar R.P."/>
            <person name="Pangilinan J.L."/>
            <person name="Peng Y."/>
            <person name="Rokas A."/>
            <person name="Rosa C.A."/>
            <person name="Scheuner C."/>
            <person name="Sibirny A.A."/>
            <person name="Slot J.C."/>
            <person name="Stielow J.B."/>
            <person name="Sun H."/>
            <person name="Kurtzman C.P."/>
            <person name="Blackwell M."/>
            <person name="Grigoriev I.V."/>
            <person name="Jeffries T.W."/>
        </authorList>
    </citation>
    <scope>NUCLEOTIDE SEQUENCE [LARGE SCALE GENOMIC DNA]</scope>
    <source>
        <strain evidence="10">ATCC 18201 / CBS 1600 / BCRC 20928 / JCM 3617 / NBRC 0987 / NRRL Y-1542</strain>
    </source>
</reference>
<dbReference type="GO" id="GO:0005634">
    <property type="term" value="C:nucleus"/>
    <property type="evidence" value="ECO:0007669"/>
    <property type="project" value="TreeGrafter"/>
</dbReference>
<feature type="binding site" evidence="6">
    <location>
        <position position="31"/>
    </location>
    <ligand>
        <name>ATP</name>
        <dbReference type="ChEBI" id="CHEBI:30616"/>
    </ligand>
</feature>
<dbReference type="SUPFAM" id="SSF56112">
    <property type="entry name" value="Protein kinase-like (PK-like)"/>
    <property type="match status" value="1"/>
</dbReference>
<accession>A0A1E4S372</accession>
<dbReference type="Gene3D" id="1.10.510.10">
    <property type="entry name" value="Transferase(Phosphotransferase) domain 1"/>
    <property type="match status" value="1"/>
</dbReference>
<evidence type="ECO:0000256" key="1">
    <source>
        <dbReference type="ARBA" id="ARBA00022527"/>
    </source>
</evidence>
<keyword evidence="1 7" id="KW-0723">Serine/threonine-protein kinase</keyword>
<dbReference type="PANTHER" id="PTHR24345:SF0">
    <property type="entry name" value="CELL CYCLE SERINE_THREONINE-PROTEIN KINASE CDC5_MSD2"/>
    <property type="match status" value="1"/>
</dbReference>
<dbReference type="OMA" id="LCIWKQI"/>
<dbReference type="PANTHER" id="PTHR24345">
    <property type="entry name" value="SERINE/THREONINE-PROTEIN KINASE PLK"/>
    <property type="match status" value="1"/>
</dbReference>
<dbReference type="STRING" id="983966.A0A1E4S372"/>
<feature type="domain" description="Protein kinase" evidence="8">
    <location>
        <begin position="2"/>
        <end position="203"/>
    </location>
</feature>
<evidence type="ECO:0000256" key="3">
    <source>
        <dbReference type="ARBA" id="ARBA00022741"/>
    </source>
</evidence>
<dbReference type="Proteomes" id="UP000094389">
    <property type="component" value="Unassembled WGS sequence"/>
</dbReference>
<dbReference type="EMBL" id="KV453929">
    <property type="protein sequence ID" value="ODV73977.1"/>
    <property type="molecule type" value="Genomic_DNA"/>
</dbReference>
<dbReference type="InterPro" id="IPR008271">
    <property type="entry name" value="Ser/Thr_kinase_AS"/>
</dbReference>
<dbReference type="Pfam" id="PF00069">
    <property type="entry name" value="Pkinase"/>
    <property type="match status" value="1"/>
</dbReference>
<feature type="non-terminal residue" evidence="9">
    <location>
        <position position="1"/>
    </location>
</feature>
<dbReference type="OrthoDB" id="4062651at2759"/>
<evidence type="ECO:0000313" key="10">
    <source>
        <dbReference type="Proteomes" id="UP000094389"/>
    </source>
</evidence>
<evidence type="ECO:0000259" key="8">
    <source>
        <dbReference type="PROSITE" id="PS50011"/>
    </source>
</evidence>
<keyword evidence="2" id="KW-0808">Transferase</keyword>
<keyword evidence="4 9" id="KW-0418">Kinase</keyword>
<dbReference type="GO" id="GO:0005524">
    <property type="term" value="F:ATP binding"/>
    <property type="evidence" value="ECO:0007669"/>
    <property type="project" value="UniProtKB-UniRule"/>
</dbReference>
<feature type="non-terminal residue" evidence="9">
    <location>
        <position position="203"/>
    </location>
</feature>
<keyword evidence="5 6" id="KW-0067">ATP-binding</keyword>
<dbReference type="RefSeq" id="XP_020071016.1">
    <property type="nucleotide sequence ID" value="XM_020212324.1"/>
</dbReference>
<comment type="similarity">
    <text evidence="7">Belongs to the protein kinase superfamily.</text>
</comment>
<proteinExistence type="inferred from homology"/>
<organism evidence="9 10">
    <name type="scientific">Cyberlindnera jadinii (strain ATCC 18201 / CBS 1600 / BCRC 20928 / JCM 3617 / NBRC 0987 / NRRL Y-1542)</name>
    <name type="common">Torula yeast</name>
    <name type="synonym">Candida utilis</name>
    <dbReference type="NCBI Taxonomy" id="983966"/>
    <lineage>
        <taxon>Eukaryota</taxon>
        <taxon>Fungi</taxon>
        <taxon>Dikarya</taxon>
        <taxon>Ascomycota</taxon>
        <taxon>Saccharomycotina</taxon>
        <taxon>Saccharomycetes</taxon>
        <taxon>Phaffomycetales</taxon>
        <taxon>Phaffomycetaceae</taxon>
        <taxon>Cyberlindnera</taxon>
    </lineage>
</organism>
<keyword evidence="3 6" id="KW-0547">Nucleotide-binding</keyword>
<gene>
    <name evidence="9" type="ORF">CYBJADRAFT_120454</name>
</gene>
<evidence type="ECO:0000256" key="7">
    <source>
        <dbReference type="RuleBase" id="RU000304"/>
    </source>
</evidence>
<dbReference type="PROSITE" id="PS00107">
    <property type="entry name" value="PROTEIN_KINASE_ATP"/>
    <property type="match status" value="1"/>
</dbReference>
<evidence type="ECO:0000256" key="2">
    <source>
        <dbReference type="ARBA" id="ARBA00022679"/>
    </source>
</evidence>
<dbReference type="SMART" id="SM00220">
    <property type="entry name" value="S_TKc"/>
    <property type="match status" value="1"/>
</dbReference>
<name>A0A1E4S372_CYBJN</name>
<evidence type="ECO:0000256" key="5">
    <source>
        <dbReference type="ARBA" id="ARBA00022840"/>
    </source>
</evidence>
<sequence length="203" mass="23333">YGKCMITLGVGISAKVELYYDKHSGHLYAIKTFKPKESYESKSEYNARCRFEYDIVQRIHHRNVLRSVDFVYGFQTVQMVMEYEPYSMLRLIQMTKPSEEEIMCFFRQVCEGVLHLHTICHIAHRDLKMENLVIGTDAVVKIIDFGTAFNFGTGHAFAKGAVGTPSLISPDAQNKISYDSEANDVWSLAVLLYSMLHLDFPWK</sequence>
<dbReference type="InterPro" id="IPR011009">
    <property type="entry name" value="Kinase-like_dom_sf"/>
</dbReference>
<dbReference type="PROSITE" id="PS00108">
    <property type="entry name" value="PROTEIN_KINASE_ST"/>
    <property type="match status" value="1"/>
</dbReference>
<evidence type="ECO:0000313" key="9">
    <source>
        <dbReference type="EMBL" id="ODV73977.1"/>
    </source>
</evidence>
<evidence type="ECO:0000256" key="4">
    <source>
        <dbReference type="ARBA" id="ARBA00022777"/>
    </source>
</evidence>
<dbReference type="PROSITE" id="PS50011">
    <property type="entry name" value="PROTEIN_KINASE_DOM"/>
    <property type="match status" value="1"/>
</dbReference>
<dbReference type="InterPro" id="IPR017441">
    <property type="entry name" value="Protein_kinase_ATP_BS"/>
</dbReference>
<dbReference type="GeneID" id="30986720"/>
<evidence type="ECO:0000256" key="6">
    <source>
        <dbReference type="PROSITE-ProRule" id="PRU10141"/>
    </source>
</evidence>
<protein>
    <submittedName>
        <fullName evidence="9">Kinase-like protein</fullName>
    </submittedName>
</protein>
<dbReference type="GO" id="GO:0004674">
    <property type="term" value="F:protein serine/threonine kinase activity"/>
    <property type="evidence" value="ECO:0007669"/>
    <property type="project" value="UniProtKB-KW"/>
</dbReference>